<comment type="caution">
    <text evidence="5">The sequence shown here is derived from an EMBL/GenBank/DDBJ whole genome shotgun (WGS) entry which is preliminary data.</text>
</comment>
<dbReference type="GO" id="GO:0043200">
    <property type="term" value="P:response to amino acid"/>
    <property type="evidence" value="ECO:0007669"/>
    <property type="project" value="TreeGrafter"/>
</dbReference>
<dbReference type="Gene3D" id="3.30.70.920">
    <property type="match status" value="1"/>
</dbReference>
<dbReference type="SMART" id="SM00344">
    <property type="entry name" value="HTH_ASNC"/>
    <property type="match status" value="1"/>
</dbReference>
<dbReference type="InterPro" id="IPR011991">
    <property type="entry name" value="ArsR-like_HTH"/>
</dbReference>
<dbReference type="CDD" id="cd00090">
    <property type="entry name" value="HTH_ARSR"/>
    <property type="match status" value="1"/>
</dbReference>
<evidence type="ECO:0000313" key="6">
    <source>
        <dbReference type="Proteomes" id="UP000295106"/>
    </source>
</evidence>
<sequence length="159" mass="17840">MSAAISLDTIDRRLLELVQEDATTPLAQLAEAVGLSSTPCWRRLQRLKEAGVITRQVALVDAERVNVGVTVIVSVRTAVHTEEWFERFRATCEAIPEVVEFYRMSGDVDYLLRVVVPDIKAYDAVYKRLIAGTHLHDVSSSFAMEQLKYTTALPLKYAL</sequence>
<dbReference type="GO" id="GO:0005829">
    <property type="term" value="C:cytosol"/>
    <property type="evidence" value="ECO:0007669"/>
    <property type="project" value="TreeGrafter"/>
</dbReference>
<dbReference type="InterPro" id="IPR036388">
    <property type="entry name" value="WH-like_DNA-bd_sf"/>
</dbReference>
<dbReference type="Pfam" id="PF01037">
    <property type="entry name" value="AsnC_trans_reg"/>
    <property type="match status" value="1"/>
</dbReference>
<feature type="domain" description="HTH asnC-type" evidence="4">
    <location>
        <begin position="7"/>
        <end position="70"/>
    </location>
</feature>
<dbReference type="AlphaFoldDB" id="A0A4R2MJ08"/>
<dbReference type="PANTHER" id="PTHR30154:SF17">
    <property type="entry name" value="DNA-BINDING TRANSCRIPTIONAL ACTIVATOR DECR"/>
    <property type="match status" value="1"/>
</dbReference>
<dbReference type="InterPro" id="IPR000485">
    <property type="entry name" value="AsnC-type_HTH_dom"/>
</dbReference>
<reference evidence="5 6" key="1">
    <citation type="submission" date="2019-03" db="EMBL/GenBank/DDBJ databases">
        <title>Genomic Encyclopedia of Type Strains, Phase IV (KMG-IV): sequencing the most valuable type-strain genomes for metagenomic binning, comparative biology and taxonomic classification.</title>
        <authorList>
            <person name="Goeker M."/>
        </authorList>
    </citation>
    <scope>NUCLEOTIDE SEQUENCE [LARGE SCALE GENOMIC DNA]</scope>
    <source>
        <strain evidence="5 6">DSM 1709</strain>
    </source>
</reference>
<proteinExistence type="predicted"/>
<dbReference type="InterPro" id="IPR019888">
    <property type="entry name" value="Tscrpt_reg_AsnC-like"/>
</dbReference>
<keyword evidence="1" id="KW-0805">Transcription regulation</keyword>
<dbReference type="EMBL" id="SLXD01000005">
    <property type="protein sequence ID" value="TCP02886.1"/>
    <property type="molecule type" value="Genomic_DNA"/>
</dbReference>
<dbReference type="PROSITE" id="PS50956">
    <property type="entry name" value="HTH_ASNC_2"/>
    <property type="match status" value="1"/>
</dbReference>
<name>A0A4R2MJ08_RUBGE</name>
<dbReference type="PANTHER" id="PTHR30154">
    <property type="entry name" value="LEUCINE-RESPONSIVE REGULATORY PROTEIN"/>
    <property type="match status" value="1"/>
</dbReference>
<evidence type="ECO:0000313" key="5">
    <source>
        <dbReference type="EMBL" id="TCP02886.1"/>
    </source>
</evidence>
<dbReference type="GO" id="GO:0006355">
    <property type="term" value="P:regulation of DNA-templated transcription"/>
    <property type="evidence" value="ECO:0007669"/>
    <property type="project" value="UniProtKB-ARBA"/>
</dbReference>
<dbReference type="Gene3D" id="1.10.10.10">
    <property type="entry name" value="Winged helix-like DNA-binding domain superfamily/Winged helix DNA-binding domain"/>
    <property type="match status" value="1"/>
</dbReference>
<protein>
    <submittedName>
        <fullName evidence="5">AsnC family transcriptional regulator</fullName>
    </submittedName>
</protein>
<evidence type="ECO:0000256" key="1">
    <source>
        <dbReference type="ARBA" id="ARBA00023015"/>
    </source>
</evidence>
<accession>A0A4R2MJ08</accession>
<evidence type="ECO:0000259" key="4">
    <source>
        <dbReference type="PROSITE" id="PS50956"/>
    </source>
</evidence>
<keyword evidence="2" id="KW-0238">DNA-binding</keyword>
<dbReference type="InterPro" id="IPR011008">
    <property type="entry name" value="Dimeric_a/b-barrel"/>
</dbReference>
<dbReference type="PRINTS" id="PR00033">
    <property type="entry name" value="HTHASNC"/>
</dbReference>
<dbReference type="InterPro" id="IPR019887">
    <property type="entry name" value="Tscrpt_reg_AsnC/Lrp_C"/>
</dbReference>
<dbReference type="Pfam" id="PF13412">
    <property type="entry name" value="HTH_24"/>
    <property type="match status" value="1"/>
</dbReference>
<dbReference type="GO" id="GO:0043565">
    <property type="term" value="F:sequence-specific DNA binding"/>
    <property type="evidence" value="ECO:0007669"/>
    <property type="project" value="InterPro"/>
</dbReference>
<dbReference type="InterPro" id="IPR036390">
    <property type="entry name" value="WH_DNA-bd_sf"/>
</dbReference>
<evidence type="ECO:0000256" key="2">
    <source>
        <dbReference type="ARBA" id="ARBA00023125"/>
    </source>
</evidence>
<dbReference type="Proteomes" id="UP000295106">
    <property type="component" value="Unassembled WGS sequence"/>
</dbReference>
<dbReference type="SUPFAM" id="SSF46785">
    <property type="entry name" value="Winged helix' DNA-binding domain"/>
    <property type="match status" value="1"/>
</dbReference>
<evidence type="ECO:0000256" key="3">
    <source>
        <dbReference type="ARBA" id="ARBA00023163"/>
    </source>
</evidence>
<dbReference type="PROSITE" id="PS00519">
    <property type="entry name" value="HTH_ASNC_1"/>
    <property type="match status" value="1"/>
</dbReference>
<dbReference type="InterPro" id="IPR019885">
    <property type="entry name" value="Tscrpt_reg_HTH_AsnC-type_CS"/>
</dbReference>
<gene>
    <name evidence="5" type="ORF">EV684_10552</name>
</gene>
<keyword evidence="3" id="KW-0804">Transcription</keyword>
<organism evidence="5 6">
    <name type="scientific">Rubrivivax gelatinosus</name>
    <name type="common">Rhodocyclus gelatinosus</name>
    <name type="synonym">Rhodopseudomonas gelatinosa</name>
    <dbReference type="NCBI Taxonomy" id="28068"/>
    <lineage>
        <taxon>Bacteria</taxon>
        <taxon>Pseudomonadati</taxon>
        <taxon>Pseudomonadota</taxon>
        <taxon>Betaproteobacteria</taxon>
        <taxon>Burkholderiales</taxon>
        <taxon>Sphaerotilaceae</taxon>
        <taxon>Rubrivivax</taxon>
    </lineage>
</organism>
<dbReference type="SUPFAM" id="SSF54909">
    <property type="entry name" value="Dimeric alpha+beta barrel"/>
    <property type="match status" value="1"/>
</dbReference>